<evidence type="ECO:0000313" key="9">
    <source>
        <dbReference type="Proteomes" id="UP000314986"/>
    </source>
</evidence>
<proteinExistence type="predicted"/>
<dbReference type="Proteomes" id="UP000314986">
    <property type="component" value="Unassembled WGS sequence"/>
</dbReference>
<reference evidence="8" key="5">
    <citation type="submission" date="2025-09" db="UniProtKB">
        <authorList>
            <consortium name="Ensembl"/>
        </authorList>
    </citation>
    <scope>IDENTIFICATION</scope>
</reference>
<dbReference type="SUPFAM" id="SSF57603">
    <property type="entry name" value="FnI-like domain"/>
    <property type="match status" value="13"/>
</dbReference>
<feature type="domain" description="VWFC" evidence="6">
    <location>
        <begin position="1057"/>
        <end position="1121"/>
    </location>
</feature>
<reference evidence="8" key="4">
    <citation type="submission" date="2025-08" db="UniProtKB">
        <authorList>
            <consortium name="Ensembl"/>
        </authorList>
    </citation>
    <scope>IDENTIFICATION</scope>
</reference>
<feature type="region of interest" description="Disordered" evidence="5">
    <location>
        <begin position="64"/>
        <end position="89"/>
    </location>
</feature>
<feature type="domain" description="VWFC" evidence="6">
    <location>
        <begin position="655"/>
        <end position="712"/>
    </location>
</feature>
<dbReference type="PROSITE" id="PS51233">
    <property type="entry name" value="VWFD"/>
    <property type="match status" value="1"/>
</dbReference>
<feature type="domain" description="VWFC" evidence="6">
    <location>
        <begin position="1189"/>
        <end position="1249"/>
    </location>
</feature>
<name>A0A4W3J5X1_CALMI</name>
<reference evidence="9" key="1">
    <citation type="journal article" date="2006" name="Science">
        <title>Ancient noncoding elements conserved in the human genome.</title>
        <authorList>
            <person name="Venkatesh B."/>
            <person name="Kirkness E.F."/>
            <person name="Loh Y.H."/>
            <person name="Halpern A.L."/>
            <person name="Lee A.P."/>
            <person name="Johnson J."/>
            <person name="Dandona N."/>
            <person name="Viswanathan L.D."/>
            <person name="Tay A."/>
            <person name="Venter J.C."/>
            <person name="Strausberg R.L."/>
            <person name="Brenner S."/>
        </authorList>
    </citation>
    <scope>NUCLEOTIDE SEQUENCE [LARGE SCALE GENOMIC DNA]</scope>
</reference>
<dbReference type="InParanoid" id="A0A4W3J5X1"/>
<dbReference type="GeneTree" id="ENSGT00940000160243"/>
<feature type="domain" description="VWFC" evidence="6">
    <location>
        <begin position="769"/>
        <end position="828"/>
    </location>
</feature>
<dbReference type="SMART" id="SM00832">
    <property type="entry name" value="C8"/>
    <property type="match status" value="1"/>
</dbReference>
<keyword evidence="9" id="KW-1185">Reference proteome</keyword>
<feature type="domain" description="VWFC" evidence="6">
    <location>
        <begin position="464"/>
        <end position="523"/>
    </location>
</feature>
<organism evidence="8 9">
    <name type="scientific">Callorhinchus milii</name>
    <name type="common">Ghost shark</name>
    <dbReference type="NCBI Taxonomy" id="7868"/>
    <lineage>
        <taxon>Eukaryota</taxon>
        <taxon>Metazoa</taxon>
        <taxon>Chordata</taxon>
        <taxon>Craniata</taxon>
        <taxon>Vertebrata</taxon>
        <taxon>Chondrichthyes</taxon>
        <taxon>Holocephali</taxon>
        <taxon>Chimaeriformes</taxon>
        <taxon>Callorhinchidae</taxon>
        <taxon>Callorhinchus</taxon>
    </lineage>
</organism>
<feature type="region of interest" description="Disordered" evidence="5">
    <location>
        <begin position="1"/>
        <end position="30"/>
    </location>
</feature>
<dbReference type="SMART" id="SM00216">
    <property type="entry name" value="VWD"/>
    <property type="match status" value="1"/>
</dbReference>
<evidence type="ECO:0000256" key="1">
    <source>
        <dbReference type="ARBA" id="ARBA00004613"/>
    </source>
</evidence>
<dbReference type="InterPro" id="IPR001846">
    <property type="entry name" value="VWF_type-D"/>
</dbReference>
<dbReference type="InterPro" id="IPR014853">
    <property type="entry name" value="VWF/SSPO/ZAN-like_Cys-rich_dom"/>
</dbReference>
<dbReference type="Ensembl" id="ENSCMIT00000035498.1">
    <property type="protein sequence ID" value="ENSCMIP00000034976.1"/>
    <property type="gene ID" value="ENSCMIG00000014828.1"/>
</dbReference>
<feature type="compositionally biased region" description="Polar residues" evidence="5">
    <location>
        <begin position="1"/>
        <end position="14"/>
    </location>
</feature>
<dbReference type="GO" id="GO:0005576">
    <property type="term" value="C:extracellular region"/>
    <property type="evidence" value="ECO:0007669"/>
    <property type="project" value="UniProtKB-SubCell"/>
</dbReference>
<accession>A0A4W3J5X1</accession>
<reference evidence="9" key="3">
    <citation type="journal article" date="2014" name="Nature">
        <title>Elephant shark genome provides unique insights into gnathostome evolution.</title>
        <authorList>
            <consortium name="International Elephant Shark Genome Sequencing Consortium"/>
            <person name="Venkatesh B."/>
            <person name="Lee A.P."/>
            <person name="Ravi V."/>
            <person name="Maurya A.K."/>
            <person name="Lian M.M."/>
            <person name="Swann J.B."/>
            <person name="Ohta Y."/>
            <person name="Flajnik M.F."/>
            <person name="Sutoh Y."/>
            <person name="Kasahara M."/>
            <person name="Hoon S."/>
            <person name="Gangu V."/>
            <person name="Roy S.W."/>
            <person name="Irimia M."/>
            <person name="Korzh V."/>
            <person name="Kondrychyn I."/>
            <person name="Lim Z.W."/>
            <person name="Tay B.H."/>
            <person name="Tohari S."/>
            <person name="Kong K.W."/>
            <person name="Ho S."/>
            <person name="Lorente-Galdos B."/>
            <person name="Quilez J."/>
            <person name="Marques-Bonet T."/>
            <person name="Raney B.J."/>
            <person name="Ingham P.W."/>
            <person name="Tay A."/>
            <person name="Hillier L.W."/>
            <person name="Minx P."/>
            <person name="Boehm T."/>
            <person name="Wilson R.K."/>
            <person name="Brenner S."/>
            <person name="Warren W.C."/>
        </authorList>
    </citation>
    <scope>NUCLEOTIDE SEQUENCE [LARGE SCALE GENOMIC DNA]</scope>
</reference>
<dbReference type="Gene3D" id="6.20.200.20">
    <property type="match status" value="6"/>
</dbReference>
<evidence type="ECO:0000259" key="7">
    <source>
        <dbReference type="PROSITE" id="PS51233"/>
    </source>
</evidence>
<feature type="domain" description="VWFC" evidence="6">
    <location>
        <begin position="1121"/>
        <end position="1185"/>
    </location>
</feature>
<evidence type="ECO:0000256" key="5">
    <source>
        <dbReference type="SAM" id="MobiDB-lite"/>
    </source>
</evidence>
<dbReference type="InterPro" id="IPR001007">
    <property type="entry name" value="VWF_dom"/>
</dbReference>
<feature type="region of interest" description="Disordered" evidence="5">
    <location>
        <begin position="107"/>
        <end position="131"/>
    </location>
</feature>
<feature type="domain" description="VWFD" evidence="7">
    <location>
        <begin position="1253"/>
        <end position="1423"/>
    </location>
</feature>
<feature type="compositionally biased region" description="Low complexity" evidence="5">
    <location>
        <begin position="121"/>
        <end position="131"/>
    </location>
</feature>
<dbReference type="PROSITE" id="PS50184">
    <property type="entry name" value="VWFC_2"/>
    <property type="match status" value="10"/>
</dbReference>
<dbReference type="SMART" id="SM00214">
    <property type="entry name" value="VWC"/>
    <property type="match status" value="13"/>
</dbReference>
<dbReference type="OMA" id="GRIYMPG"/>
<keyword evidence="3" id="KW-0732">Signal</keyword>
<evidence type="ECO:0000256" key="4">
    <source>
        <dbReference type="ARBA" id="ARBA00022737"/>
    </source>
</evidence>
<dbReference type="Pfam" id="PF23334">
    <property type="entry name" value="VWC2L_2nd"/>
    <property type="match status" value="2"/>
</dbReference>
<evidence type="ECO:0000256" key="3">
    <source>
        <dbReference type="ARBA" id="ARBA00022729"/>
    </source>
</evidence>
<feature type="domain" description="VWFC" evidence="6">
    <location>
        <begin position="887"/>
        <end position="946"/>
    </location>
</feature>
<keyword evidence="4" id="KW-0677">Repeat</keyword>
<protein>
    <submittedName>
        <fullName evidence="8">Kielin cysteine rich BMP regulator</fullName>
    </submittedName>
</protein>
<dbReference type="PANTHER" id="PTHR46698">
    <property type="entry name" value="CROSSVEINLESS 2"/>
    <property type="match status" value="1"/>
</dbReference>
<feature type="region of interest" description="Disordered" evidence="5">
    <location>
        <begin position="626"/>
        <end position="654"/>
    </location>
</feature>
<evidence type="ECO:0000259" key="6">
    <source>
        <dbReference type="PROSITE" id="PS50184"/>
    </source>
</evidence>
<evidence type="ECO:0000256" key="2">
    <source>
        <dbReference type="ARBA" id="ARBA00022525"/>
    </source>
</evidence>
<dbReference type="PANTHER" id="PTHR46698:SF2">
    <property type="entry name" value="KIELIN_CHORDIN-LIKE PROTEIN"/>
    <property type="match status" value="1"/>
</dbReference>
<comment type="subcellular location">
    <subcellularLocation>
        <location evidence="1">Secreted</location>
    </subcellularLocation>
</comment>
<dbReference type="PROSITE" id="PS01208">
    <property type="entry name" value="VWFC_1"/>
    <property type="match status" value="3"/>
</dbReference>
<dbReference type="Gene3D" id="2.10.70.10">
    <property type="entry name" value="Complement Module, domain 1"/>
    <property type="match status" value="5"/>
</dbReference>
<feature type="domain" description="VWFC" evidence="6">
    <location>
        <begin position="366"/>
        <end position="424"/>
    </location>
</feature>
<sequence>MPRLRSQTELSPRSSGVRPTPISTGPGPRPQLEEQLQSLANSIQSLTLTLNTLTAQVGQQWLTPHLTPRLTPRPPTPRLTPHLTPRLTPAPRHLASHLAARHLASHLAPDTSPHTSPPDTSPHTSPYTSPPRHLALHLGPRHLVLHLNVELRERVRRLEECECQVSLCLWKGREYRNGSQWNADQCSICVCARGQVTCSTRTDSPLCRDSLGWGWWVSPDFNHCGHLKDWVLSLILSLSFSLSHSLSLTFCPSALGRPPDVKGALEMQDVVCQLSNSLSISLGCLHLSLILSLTFSLSLSLSRSLTHALTISYIFSHALSHTLSVSLSRNHSMCLSLSLTLSQSLALTFAILHSHFLTHSHTLSLAGCIDEMGMSHTEGTSWHVGCQLCVCQGGAVSCTHLPCPSTPTPPCSASSPSQCCPTCVGGGEVRCGGCGEGRVSGMGVMWGAPDILSLPSGGCCPECSRCRYHQQDFSDGQEFTDPESPCHTCRCQAGTVHCLLRPCPPVTCTRPEQRPGQCCPKCPDCRYEEGVYVDGQRFPSPRSPCQECVCVNGSVSCQDRACRGALCSNPLAGSCCLNNCNGCNFAGKEYPNGADFPHPTNLCKECHCLVSIVSCLPTHHRAPRLLPASPTHPPPLLPPSTDTHPPLHPSTPPPAQCQYSGLHYKHMERFYDPTEPCRSCMCANGTVTCQRTPCAPCLCSHPILQDCCRTCDGCLFEGKEYANGEQFADPGDGCSVCACREGSVTCERRPCAVVECPFPMQGPCCRLCDGCGYLGEEYLNGQEFPAMEDRCSRCECSGGFVTCTKRPCYSPGCPHPSHSHGECCPVCEGCLYSGVTIGNGQTVPDPADPVCSQCTCRTGTVRCGLKLCPEPQCPHPAFTPCGCAVCDGCSYNNRDCSNGETFTDPSNTCQICTCLAGAVSCVPVGCPALACGKPVELPGECCPRCPSACDYLGRVYTSGSTFTAPSDSCSKCSCLVSLCVPEEVLWLCVTDCVFEGQVYGPGESFTPNTDPCDICTCEVSPLSLNPPQLRCYQRQCPSLVDCPKHLIQFPAPDQCCPRCAQPLSNCTDSLHGSELLATDNPCYTCHCNDLTWTCVHQDCPLLSCPRHEQVTSEGACCPHCDECVIELERRRVSDGETWTDNTDACVTCTCNLGYIECQVEECEPLLCQDGLLAVTTPAHCCPECQDPMISCMYQGRVYSSNQHWEVDQCTRCTCVSGEVHCQTDRCTLLTCASDETPALVPGMCCPHCMPRPATCVAFGDPHYRTFDGKMIHFQGTCSYVLAQDCQAGDFSVRVTNDDRGRVGVAWTKEVTVLVADVHCVVQVDGHTVSLPFLREPYIYIERKTNTILLNTNIGVKVLWDGRSHLEVSVAGTYRGQTCGLCGNFNNFPQDELQLRSGLTTISQAAFGNSWKVTDGNETGAGCVDGQDIDPCKEAGYRARKEANAKCKILKSAAFQPCHTLVPPEMFFGSCVYDLCACGATGLPGGDTGDGCLCDVLEAYTSECREAGIILHWRSPGLCGRIIPSPQPLVTAKPLQPRYQPRDGHWTSCPPDIGSPKLTQYSKQREQLCLTRETPLSSIFQ</sequence>
<dbReference type="InterPro" id="IPR052424">
    <property type="entry name" value="Kielin_Chordin-BMP_Reg"/>
</dbReference>
<dbReference type="Pfam" id="PF00093">
    <property type="entry name" value="VWC"/>
    <property type="match status" value="3"/>
</dbReference>
<dbReference type="Pfam" id="PF00094">
    <property type="entry name" value="VWD"/>
    <property type="match status" value="1"/>
</dbReference>
<feature type="compositionally biased region" description="Low complexity" evidence="5">
    <location>
        <begin position="79"/>
        <end position="89"/>
    </location>
</feature>
<reference evidence="9" key="2">
    <citation type="journal article" date="2007" name="PLoS Biol.">
        <title>Survey sequencing and comparative analysis of the elephant shark (Callorhinchus milii) genome.</title>
        <authorList>
            <person name="Venkatesh B."/>
            <person name="Kirkness E.F."/>
            <person name="Loh Y.H."/>
            <person name="Halpern A.L."/>
            <person name="Lee A.P."/>
            <person name="Johnson J."/>
            <person name="Dandona N."/>
            <person name="Viswanathan L.D."/>
            <person name="Tay A."/>
            <person name="Venter J.C."/>
            <person name="Strausberg R.L."/>
            <person name="Brenner S."/>
        </authorList>
    </citation>
    <scope>NUCLEOTIDE SEQUENCE [LARGE SCALE GENOMIC DNA]</scope>
</reference>
<dbReference type="SMART" id="SM00215">
    <property type="entry name" value="VWC_out"/>
    <property type="match status" value="4"/>
</dbReference>
<evidence type="ECO:0000313" key="8">
    <source>
        <dbReference type="Ensembl" id="ENSCMIP00000034976.1"/>
    </source>
</evidence>
<dbReference type="GO" id="GO:0030513">
    <property type="term" value="P:positive regulation of BMP signaling pathway"/>
    <property type="evidence" value="ECO:0007669"/>
    <property type="project" value="TreeGrafter"/>
</dbReference>
<feature type="domain" description="VWFC" evidence="6">
    <location>
        <begin position="712"/>
        <end position="769"/>
    </location>
</feature>
<feature type="domain" description="VWFC" evidence="6">
    <location>
        <begin position="990"/>
        <end position="1060"/>
    </location>
</feature>
<keyword evidence="2" id="KW-0964">Secreted</keyword>